<evidence type="ECO:0000256" key="1">
    <source>
        <dbReference type="ARBA" id="ARBA00004651"/>
    </source>
</evidence>
<dbReference type="RefSeq" id="WP_323306690.1">
    <property type="nucleotide sequence ID" value="NZ_JAYGHX010000016.1"/>
</dbReference>
<feature type="transmembrane region" description="Helical" evidence="7">
    <location>
        <begin position="261"/>
        <end position="279"/>
    </location>
</feature>
<dbReference type="PANTHER" id="PTHR23513:SF11">
    <property type="entry name" value="STAPHYLOFERRIN A TRANSPORTER"/>
    <property type="match status" value="1"/>
</dbReference>
<sequence length="409" mass="41014">MSPGSGDGWLQRRQRPLFLLASGLSTTGSFAGLTAKGWILMAGTGNPLLLALHFAALALPSLVVSGRAGVLTDRLGCERVLIRSQWGLFAGAALGALAIPLLQGVAQVVLLLLSTLVVGVSSSFELTARSKYCSLLVERPEQVAPYLASFSVVFNVGKLVGPPLGGWLVALSGPAMALAIDAASYLLPIATVIWLLRPHRELEQGSAGGAGASLGAAWRGCGPTLRHVLRFTTVACLVGFFHPGLAPLIAAEVIGPSPQALGLFTSVLAAGSIVGGVVLQRNSRALSERPALLLGGCAVAVALAQLGMAAVSGGPAALAMALLLGAGTAGLLAGSNLILQVGAPMALRGRMAGLGQIAFLGGGGVSGLVAAALAMTVGLPSTFALLGGLGLVVGMLELGRKGALRLRSA</sequence>
<feature type="transmembrane region" description="Helical" evidence="7">
    <location>
        <begin position="175"/>
        <end position="196"/>
    </location>
</feature>
<keyword evidence="6 7" id="KW-0472">Membrane</keyword>
<feature type="transmembrane region" description="Helical" evidence="7">
    <location>
        <begin position="146"/>
        <end position="169"/>
    </location>
</feature>
<keyword evidence="3" id="KW-1003">Cell membrane</keyword>
<keyword evidence="4 7" id="KW-0812">Transmembrane</keyword>
<feature type="transmembrane region" description="Helical" evidence="7">
    <location>
        <begin position="317"/>
        <end position="339"/>
    </location>
</feature>
<dbReference type="Pfam" id="PF05977">
    <property type="entry name" value="MFS_3"/>
    <property type="match status" value="1"/>
</dbReference>
<feature type="transmembrane region" description="Helical" evidence="7">
    <location>
        <begin position="47"/>
        <end position="68"/>
    </location>
</feature>
<dbReference type="PANTHER" id="PTHR23513">
    <property type="entry name" value="INTEGRAL MEMBRANE EFFLUX PROTEIN-RELATED"/>
    <property type="match status" value="1"/>
</dbReference>
<proteinExistence type="predicted"/>
<feature type="transmembrane region" description="Helical" evidence="7">
    <location>
        <begin position="351"/>
        <end position="375"/>
    </location>
</feature>
<name>A0ABU5RYC9_9CYAN</name>
<evidence type="ECO:0000256" key="6">
    <source>
        <dbReference type="ARBA" id="ARBA00023136"/>
    </source>
</evidence>
<feature type="transmembrane region" description="Helical" evidence="7">
    <location>
        <begin position="291"/>
        <end position="311"/>
    </location>
</feature>
<dbReference type="InterPro" id="IPR036259">
    <property type="entry name" value="MFS_trans_sf"/>
</dbReference>
<feature type="transmembrane region" description="Helical" evidence="7">
    <location>
        <begin position="17"/>
        <end position="41"/>
    </location>
</feature>
<keyword evidence="2" id="KW-0813">Transport</keyword>
<dbReference type="Gene3D" id="1.20.1250.20">
    <property type="entry name" value="MFS general substrate transporter like domains"/>
    <property type="match status" value="2"/>
</dbReference>
<dbReference type="EMBL" id="JAYGHX010000016">
    <property type="protein sequence ID" value="MEA5392768.1"/>
    <property type="molecule type" value="Genomic_DNA"/>
</dbReference>
<evidence type="ECO:0000313" key="9">
    <source>
        <dbReference type="EMBL" id="MEA5392768.1"/>
    </source>
</evidence>
<evidence type="ECO:0000256" key="3">
    <source>
        <dbReference type="ARBA" id="ARBA00022475"/>
    </source>
</evidence>
<reference evidence="9 10" key="1">
    <citation type="submission" date="2023-12" db="EMBL/GenBank/DDBJ databases">
        <title>Baltic Sea Cyanobacteria.</title>
        <authorList>
            <person name="Delbaje E."/>
            <person name="Fewer D.P."/>
            <person name="Shishido T.K."/>
        </authorList>
    </citation>
    <scope>NUCLEOTIDE SEQUENCE [LARGE SCALE GENOMIC DNA]</scope>
    <source>
        <strain evidence="9 10">UHCC 0139</strain>
    </source>
</reference>
<dbReference type="InterPro" id="IPR020846">
    <property type="entry name" value="MFS_dom"/>
</dbReference>
<comment type="subcellular location">
    <subcellularLocation>
        <location evidence="1">Cell membrane</location>
        <topology evidence="1">Multi-pass membrane protein</topology>
    </subcellularLocation>
</comment>
<accession>A0ABU5RYC9</accession>
<evidence type="ECO:0000313" key="10">
    <source>
        <dbReference type="Proteomes" id="UP001304461"/>
    </source>
</evidence>
<feature type="transmembrane region" description="Helical" evidence="7">
    <location>
        <begin position="228"/>
        <end position="249"/>
    </location>
</feature>
<dbReference type="InterPro" id="IPR010290">
    <property type="entry name" value="TM_effector"/>
</dbReference>
<feature type="domain" description="Major facilitator superfamily (MFS) profile" evidence="8">
    <location>
        <begin position="176"/>
        <end position="409"/>
    </location>
</feature>
<evidence type="ECO:0000256" key="4">
    <source>
        <dbReference type="ARBA" id="ARBA00022692"/>
    </source>
</evidence>
<evidence type="ECO:0000259" key="8">
    <source>
        <dbReference type="PROSITE" id="PS50850"/>
    </source>
</evidence>
<feature type="transmembrane region" description="Helical" evidence="7">
    <location>
        <begin position="381"/>
        <end position="399"/>
    </location>
</feature>
<keyword evidence="5 7" id="KW-1133">Transmembrane helix</keyword>
<evidence type="ECO:0000256" key="7">
    <source>
        <dbReference type="SAM" id="Phobius"/>
    </source>
</evidence>
<evidence type="ECO:0000256" key="5">
    <source>
        <dbReference type="ARBA" id="ARBA00022989"/>
    </source>
</evidence>
<protein>
    <submittedName>
        <fullName evidence="9">MFS transporter</fullName>
    </submittedName>
</protein>
<dbReference type="SUPFAM" id="SSF103473">
    <property type="entry name" value="MFS general substrate transporter"/>
    <property type="match status" value="1"/>
</dbReference>
<gene>
    <name evidence="9" type="ORF">VB738_16010</name>
</gene>
<evidence type="ECO:0000256" key="2">
    <source>
        <dbReference type="ARBA" id="ARBA00022448"/>
    </source>
</evidence>
<dbReference type="PROSITE" id="PS50850">
    <property type="entry name" value="MFS"/>
    <property type="match status" value="1"/>
</dbReference>
<dbReference type="Proteomes" id="UP001304461">
    <property type="component" value="Unassembled WGS sequence"/>
</dbReference>
<feature type="transmembrane region" description="Helical" evidence="7">
    <location>
        <begin position="105"/>
        <end position="126"/>
    </location>
</feature>
<organism evidence="9 10">
    <name type="scientific">Cyanobium gracile UHCC 0139</name>
    <dbReference type="NCBI Taxonomy" id="3110308"/>
    <lineage>
        <taxon>Bacteria</taxon>
        <taxon>Bacillati</taxon>
        <taxon>Cyanobacteriota</taxon>
        <taxon>Cyanophyceae</taxon>
        <taxon>Synechococcales</taxon>
        <taxon>Prochlorococcaceae</taxon>
        <taxon>Cyanobium</taxon>
    </lineage>
</organism>
<comment type="caution">
    <text evidence="9">The sequence shown here is derived from an EMBL/GenBank/DDBJ whole genome shotgun (WGS) entry which is preliminary data.</text>
</comment>
<feature type="transmembrane region" description="Helical" evidence="7">
    <location>
        <begin position="80"/>
        <end position="99"/>
    </location>
</feature>
<keyword evidence="10" id="KW-1185">Reference proteome</keyword>